<keyword evidence="4 7" id="KW-0067">ATP-binding</keyword>
<dbReference type="InterPro" id="IPR001412">
    <property type="entry name" value="aa-tRNA-synth_I_CS"/>
</dbReference>
<dbReference type="InterPro" id="IPR049940">
    <property type="entry name" value="GluQ/Sye"/>
</dbReference>
<evidence type="ECO:0000313" key="11">
    <source>
        <dbReference type="Proteomes" id="UP001056834"/>
    </source>
</evidence>
<keyword evidence="6 7" id="KW-0030">Aminoacyl-tRNA synthetase</keyword>
<evidence type="ECO:0000259" key="9">
    <source>
        <dbReference type="Pfam" id="PF19269"/>
    </source>
</evidence>
<evidence type="ECO:0000259" key="8">
    <source>
        <dbReference type="Pfam" id="PF00749"/>
    </source>
</evidence>
<dbReference type="InterPro" id="IPR014729">
    <property type="entry name" value="Rossmann-like_a/b/a_fold"/>
</dbReference>
<dbReference type="SUPFAM" id="SSF48163">
    <property type="entry name" value="An anticodon-binding domain of class I aminoacyl-tRNA synthetases"/>
    <property type="match status" value="1"/>
</dbReference>
<dbReference type="PANTHER" id="PTHR43311">
    <property type="entry name" value="GLUTAMATE--TRNA LIGASE"/>
    <property type="match status" value="1"/>
</dbReference>
<reference evidence="10" key="1">
    <citation type="submission" date="2022-05" db="EMBL/GenBank/DDBJ databases">
        <title>Impact of host demography and evolutionary history on endosymbiont molecular evolution: a test in carpenter ants (Genus Camponotus) and their Blochmannia endosymbionts.</title>
        <authorList>
            <person name="Manthey J.D."/>
            <person name="Giron J.C."/>
            <person name="Hruska J.P."/>
        </authorList>
    </citation>
    <scope>NUCLEOTIDE SEQUENCE</scope>
    <source>
        <strain evidence="10">C-006</strain>
    </source>
</reference>
<accession>A0ABY4SVF7</accession>
<evidence type="ECO:0000256" key="3">
    <source>
        <dbReference type="ARBA" id="ARBA00022741"/>
    </source>
</evidence>
<feature type="short sequence motif" description="'HIGH' region" evidence="7">
    <location>
        <begin position="9"/>
        <end position="19"/>
    </location>
</feature>
<dbReference type="PRINTS" id="PR00987">
    <property type="entry name" value="TRNASYNTHGLU"/>
</dbReference>
<evidence type="ECO:0000256" key="2">
    <source>
        <dbReference type="ARBA" id="ARBA00022598"/>
    </source>
</evidence>
<keyword evidence="2 7" id="KW-0436">Ligase</keyword>
<dbReference type="InterPro" id="IPR045462">
    <property type="entry name" value="aa-tRNA-synth_I_cd-bd"/>
</dbReference>
<dbReference type="Gene3D" id="1.10.10.350">
    <property type="match status" value="1"/>
</dbReference>
<comment type="catalytic activity">
    <reaction evidence="7">
        <text>tRNA(Glu) + L-glutamate + ATP = L-glutamyl-tRNA(Glu) + AMP + diphosphate</text>
        <dbReference type="Rhea" id="RHEA:23540"/>
        <dbReference type="Rhea" id="RHEA-COMP:9663"/>
        <dbReference type="Rhea" id="RHEA-COMP:9680"/>
        <dbReference type="ChEBI" id="CHEBI:29985"/>
        <dbReference type="ChEBI" id="CHEBI:30616"/>
        <dbReference type="ChEBI" id="CHEBI:33019"/>
        <dbReference type="ChEBI" id="CHEBI:78442"/>
        <dbReference type="ChEBI" id="CHEBI:78520"/>
        <dbReference type="ChEBI" id="CHEBI:456215"/>
        <dbReference type="EC" id="6.1.1.17"/>
    </reaction>
</comment>
<keyword evidence="5 7" id="KW-0648">Protein biosynthesis</keyword>
<keyword evidence="3 7" id="KW-0547">Nucleotide-binding</keyword>
<dbReference type="InterPro" id="IPR033910">
    <property type="entry name" value="GluRS_core"/>
</dbReference>
<feature type="short sequence motif" description="'KMSKS' region" evidence="7">
    <location>
        <begin position="242"/>
        <end position="246"/>
    </location>
</feature>
<dbReference type="Proteomes" id="UP001056834">
    <property type="component" value="Chromosome"/>
</dbReference>
<dbReference type="PANTHER" id="PTHR43311:SF2">
    <property type="entry name" value="GLUTAMATE--TRNA LIGASE, MITOCHONDRIAL-RELATED"/>
    <property type="match status" value="1"/>
</dbReference>
<proteinExistence type="inferred from homology"/>
<evidence type="ECO:0000256" key="7">
    <source>
        <dbReference type="HAMAP-Rule" id="MF_00022"/>
    </source>
</evidence>
<dbReference type="EC" id="6.1.1.17" evidence="7"/>
<gene>
    <name evidence="7 10" type="primary">gltX</name>
    <name evidence="10" type="ORF">M9405_02455</name>
</gene>
<dbReference type="InterPro" id="IPR004527">
    <property type="entry name" value="Glu-tRNA-ligase_bac/mito"/>
</dbReference>
<dbReference type="InterPro" id="IPR000924">
    <property type="entry name" value="Glu/Gln-tRNA-synth"/>
</dbReference>
<dbReference type="RefSeq" id="WP_250223121.1">
    <property type="nucleotide sequence ID" value="NZ_CP097762.1"/>
</dbReference>
<dbReference type="GO" id="GO:0004818">
    <property type="term" value="F:glutamate-tRNA ligase activity"/>
    <property type="evidence" value="ECO:0007669"/>
    <property type="project" value="UniProtKB-EC"/>
</dbReference>
<comment type="subunit">
    <text evidence="7">Monomer.</text>
</comment>
<evidence type="ECO:0000256" key="6">
    <source>
        <dbReference type="ARBA" id="ARBA00023146"/>
    </source>
</evidence>
<dbReference type="NCBIfam" id="TIGR00464">
    <property type="entry name" value="gltX_bact"/>
    <property type="match status" value="1"/>
</dbReference>
<evidence type="ECO:0000256" key="4">
    <source>
        <dbReference type="ARBA" id="ARBA00022840"/>
    </source>
</evidence>
<feature type="binding site" evidence="7">
    <location>
        <position position="245"/>
    </location>
    <ligand>
        <name>ATP</name>
        <dbReference type="ChEBI" id="CHEBI:30616"/>
    </ligand>
</feature>
<dbReference type="Pfam" id="PF19269">
    <property type="entry name" value="Anticodon_2"/>
    <property type="match status" value="1"/>
</dbReference>
<dbReference type="HAMAP" id="MF_00022">
    <property type="entry name" value="Glu_tRNA_synth_type1"/>
    <property type="match status" value="1"/>
</dbReference>
<comment type="caution">
    <text evidence="7">Lacks conserved residue(s) required for the propagation of feature annotation.</text>
</comment>
<evidence type="ECO:0000313" key="10">
    <source>
        <dbReference type="EMBL" id="URJ24990.1"/>
    </source>
</evidence>
<dbReference type="CDD" id="cd00808">
    <property type="entry name" value="GluRS_core"/>
    <property type="match status" value="1"/>
</dbReference>
<dbReference type="Pfam" id="PF00749">
    <property type="entry name" value="tRNA-synt_1c"/>
    <property type="match status" value="1"/>
</dbReference>
<sequence length="474" mass="55520">MCVKTRFAPSPTGFMHIGNIRTALYAWLYARKNGGKFLLRIEDSDEQRSSSDFAKSILEDMKWLNLDWDEGPYYQRNRMARYKLVIDYMIKHGIAYKCYCSAERLELLRSNQIKNRDKPRYDGYCRFVRTKTMNNVFGMQYPYVIRFCNPTAGKVTFHDKIRGTITVNNTELDDLIICRADGSPTYNFCVVVDDMDMNITHIIRGEEHINNTPRQINILKALNASIPIYAHVSRVLDNDQKKISKRLGKLSIIELRNNGFFPEAILNYLVRLGWSYGNQEIFTVQQMQEYFDFYKINRSPAIFNMKKLLWLNRFYMNHLSHDYVAENFFSYISKQDLDISNGPKLVDIVKLFAKRSYTLKDLAENCFYFYKDFNIFESKIARSTLNKETLILLKLLKKKFNSLIHWKPNTIKCLIKDIVNELNISMSTVGISLRVVLIGADKSPNISDTIYTIGKSRVLERLNNAINYVISMYY</sequence>
<dbReference type="SUPFAM" id="SSF52374">
    <property type="entry name" value="Nucleotidylyl transferase"/>
    <property type="match status" value="1"/>
</dbReference>
<dbReference type="InterPro" id="IPR020058">
    <property type="entry name" value="Glu/Gln-tRNA-synth_Ib_cat-dom"/>
</dbReference>
<keyword evidence="11" id="KW-1185">Reference proteome</keyword>
<comment type="function">
    <text evidence="7">Catalyzes the attachment of glutamate to tRNA(Glu) in a two-step reaction: glutamate is first activated by ATP to form Glu-AMP and then transferred to the acceptor end of tRNA(Glu).</text>
</comment>
<organism evidence="10 11">
    <name type="scientific">Candidatus Blochmannia ocreatus</name>
    <name type="common">nom. nud.</name>
    <dbReference type="NCBI Taxonomy" id="251538"/>
    <lineage>
        <taxon>Bacteria</taxon>
        <taxon>Pseudomonadati</taxon>
        <taxon>Pseudomonadota</taxon>
        <taxon>Gammaproteobacteria</taxon>
        <taxon>Enterobacterales</taxon>
        <taxon>Enterobacteriaceae</taxon>
        <taxon>ant endosymbionts</taxon>
        <taxon>Candidatus Blochmanniella</taxon>
    </lineage>
</organism>
<dbReference type="Gene3D" id="3.40.50.620">
    <property type="entry name" value="HUPs"/>
    <property type="match status" value="1"/>
</dbReference>
<dbReference type="InterPro" id="IPR020751">
    <property type="entry name" value="aa-tRNA-synth_I_codon-bd_sub2"/>
</dbReference>
<feature type="domain" description="Aminoacyl-tRNA synthetase class I anticodon-binding" evidence="9">
    <location>
        <begin position="332"/>
        <end position="466"/>
    </location>
</feature>
<evidence type="ECO:0000256" key="1">
    <source>
        <dbReference type="ARBA" id="ARBA00007894"/>
    </source>
</evidence>
<name>A0ABY4SVF7_9ENTR</name>
<evidence type="ECO:0000256" key="5">
    <source>
        <dbReference type="ARBA" id="ARBA00022917"/>
    </source>
</evidence>
<dbReference type="EMBL" id="CP097762">
    <property type="protein sequence ID" value="URJ24990.1"/>
    <property type="molecule type" value="Genomic_DNA"/>
</dbReference>
<protein>
    <recommendedName>
        <fullName evidence="7">Glutamate--tRNA ligase</fullName>
        <ecNumber evidence="7">6.1.1.17</ecNumber>
    </recommendedName>
    <alternativeName>
        <fullName evidence="7">Glutamyl-tRNA synthetase</fullName>
        <shortName evidence="7">GluRS</shortName>
    </alternativeName>
</protein>
<comment type="subcellular location">
    <subcellularLocation>
        <location evidence="7">Cytoplasm</location>
    </subcellularLocation>
</comment>
<dbReference type="InterPro" id="IPR008925">
    <property type="entry name" value="aa_tRNA-synth_I_cd-bd_sf"/>
</dbReference>
<feature type="domain" description="Glutamyl/glutaminyl-tRNA synthetase class Ib catalytic" evidence="8">
    <location>
        <begin position="3"/>
        <end position="310"/>
    </location>
</feature>
<keyword evidence="7" id="KW-0963">Cytoplasm</keyword>
<dbReference type="PROSITE" id="PS00178">
    <property type="entry name" value="AA_TRNA_LIGASE_I"/>
    <property type="match status" value="1"/>
</dbReference>
<comment type="similarity">
    <text evidence="1 7">Belongs to the class-I aminoacyl-tRNA synthetase family. Glutamate--tRNA ligase type 1 subfamily.</text>
</comment>